<dbReference type="EMBL" id="JBHMDG010000001">
    <property type="protein sequence ID" value="MFB9311670.1"/>
    <property type="molecule type" value="Genomic_DNA"/>
</dbReference>
<dbReference type="SMART" id="SM00418">
    <property type="entry name" value="HTH_ARSR"/>
    <property type="match status" value="1"/>
</dbReference>
<dbReference type="RefSeq" id="WP_140008454.1">
    <property type="nucleotide sequence ID" value="NZ_JBHMDG010000001.1"/>
</dbReference>
<feature type="domain" description="HTH arsR-type" evidence="1">
    <location>
        <begin position="11"/>
        <end position="92"/>
    </location>
</feature>
<dbReference type="InterPro" id="IPR001845">
    <property type="entry name" value="HTH_ArsR_DNA-bd_dom"/>
</dbReference>
<gene>
    <name evidence="2" type="ORF">ACFFRI_01325</name>
</gene>
<keyword evidence="3" id="KW-1185">Reference proteome</keyword>
<name>A0ABV5K719_9ACTN</name>
<accession>A0ABV5K719</accession>
<dbReference type="Proteomes" id="UP001589750">
    <property type="component" value="Unassembled WGS sequence"/>
</dbReference>
<reference evidence="2 3" key="1">
    <citation type="submission" date="2024-09" db="EMBL/GenBank/DDBJ databases">
        <authorList>
            <person name="Sun Q."/>
            <person name="Mori K."/>
        </authorList>
    </citation>
    <scope>NUCLEOTIDE SEQUENCE [LARGE SCALE GENOMIC DNA]</scope>
    <source>
        <strain evidence="2 3">JCM 9626</strain>
    </source>
</reference>
<dbReference type="InterPro" id="IPR036388">
    <property type="entry name" value="WH-like_DNA-bd_sf"/>
</dbReference>
<evidence type="ECO:0000313" key="3">
    <source>
        <dbReference type="Proteomes" id="UP001589750"/>
    </source>
</evidence>
<dbReference type="Pfam" id="PF12840">
    <property type="entry name" value="HTH_20"/>
    <property type="match status" value="1"/>
</dbReference>
<comment type="caution">
    <text evidence="2">The sequence shown here is derived from an EMBL/GenBank/DDBJ whole genome shotgun (WGS) entry which is preliminary data.</text>
</comment>
<dbReference type="InterPro" id="IPR011991">
    <property type="entry name" value="ArsR-like_HTH"/>
</dbReference>
<dbReference type="Gene3D" id="1.10.10.10">
    <property type="entry name" value="Winged helix-like DNA-binding domain superfamily/Winged helix DNA-binding domain"/>
    <property type="match status" value="1"/>
</dbReference>
<dbReference type="SUPFAM" id="SSF46785">
    <property type="entry name" value="Winged helix' DNA-binding domain"/>
    <property type="match status" value="1"/>
</dbReference>
<dbReference type="InterPro" id="IPR036390">
    <property type="entry name" value="WH_DNA-bd_sf"/>
</dbReference>
<protein>
    <submittedName>
        <fullName evidence="2">Winged helix-turn-helix domain-containing protein</fullName>
    </submittedName>
</protein>
<dbReference type="CDD" id="cd00090">
    <property type="entry name" value="HTH_ARSR"/>
    <property type="match status" value="1"/>
</dbReference>
<evidence type="ECO:0000313" key="2">
    <source>
        <dbReference type="EMBL" id="MFB9311670.1"/>
    </source>
</evidence>
<sequence length="198" mass="21803">MPEPTVLHDPLVLRAIAHPVRNRILDELAAQGSMRAADIARELDIPANQASFHLRQLAKYGLVVEDPEAARDKRDRVWRVAHEGGLSISYDDFTDQPGGAAALDVYQRNAVAWAQYVVQQAHLGERGDDGMRSVGESTLRLTKDEARALNDELLDVVDRWSRRTRGGDGEGRRTYLYFSALQPHPGRGGPGGGTEPGE</sequence>
<evidence type="ECO:0000259" key="1">
    <source>
        <dbReference type="SMART" id="SM00418"/>
    </source>
</evidence>
<organism evidence="2 3">
    <name type="scientific">Nocardioides plantarum</name>
    <dbReference type="NCBI Taxonomy" id="29299"/>
    <lineage>
        <taxon>Bacteria</taxon>
        <taxon>Bacillati</taxon>
        <taxon>Actinomycetota</taxon>
        <taxon>Actinomycetes</taxon>
        <taxon>Propionibacteriales</taxon>
        <taxon>Nocardioidaceae</taxon>
        <taxon>Nocardioides</taxon>
    </lineage>
</organism>
<proteinExistence type="predicted"/>